<feature type="domain" description="TFIIS N-terminal" evidence="9">
    <location>
        <begin position="176"/>
        <end position="253"/>
    </location>
</feature>
<dbReference type="InterPro" id="IPR001222">
    <property type="entry name" value="Znf_TFIIS"/>
</dbReference>
<dbReference type="EMBL" id="LJSK01000092">
    <property type="protein sequence ID" value="KPI87332.1"/>
    <property type="molecule type" value="Genomic_DNA"/>
</dbReference>
<name>A0A0N1HZC4_LEPSE</name>
<dbReference type="GO" id="GO:0003676">
    <property type="term" value="F:nucleic acid binding"/>
    <property type="evidence" value="ECO:0007669"/>
    <property type="project" value="InterPro"/>
</dbReference>
<dbReference type="GO" id="GO:0005666">
    <property type="term" value="C:RNA polymerase III complex"/>
    <property type="evidence" value="ECO:0007669"/>
    <property type="project" value="TreeGrafter"/>
</dbReference>
<keyword evidence="1" id="KW-0479">Metal-binding</keyword>
<dbReference type="InterPro" id="IPR012164">
    <property type="entry name" value="Rpa12/Rpb9/Rpc10/TFS"/>
</dbReference>
<dbReference type="SUPFAM" id="SSF63748">
    <property type="entry name" value="Tudor/PWWP/MBT"/>
    <property type="match status" value="1"/>
</dbReference>
<proteinExistence type="predicted"/>
<dbReference type="InterPro" id="IPR035441">
    <property type="entry name" value="TFIIS/LEDGF_dom_sf"/>
</dbReference>
<dbReference type="Pfam" id="PF00855">
    <property type="entry name" value="PWWP"/>
    <property type="match status" value="1"/>
</dbReference>
<organism evidence="10 11">
    <name type="scientific">Leptomonas seymouri</name>
    <dbReference type="NCBI Taxonomy" id="5684"/>
    <lineage>
        <taxon>Eukaryota</taxon>
        <taxon>Discoba</taxon>
        <taxon>Euglenozoa</taxon>
        <taxon>Kinetoplastea</taxon>
        <taxon>Metakinetoplastina</taxon>
        <taxon>Trypanosomatida</taxon>
        <taxon>Trypanosomatidae</taxon>
        <taxon>Leishmaniinae</taxon>
        <taxon>Leptomonas</taxon>
    </lineage>
</organism>
<comment type="caution">
    <text evidence="10">The sequence shown here is derived from an EMBL/GenBank/DDBJ whole genome shotgun (WGS) entry which is preliminary data.</text>
</comment>
<dbReference type="Pfam" id="PF01096">
    <property type="entry name" value="Zn_ribbon_TFIIS"/>
    <property type="match status" value="1"/>
</dbReference>
<feature type="domain" description="PWWP" evidence="7">
    <location>
        <begin position="6"/>
        <end position="45"/>
    </location>
</feature>
<evidence type="ECO:0000256" key="6">
    <source>
        <dbReference type="SAM" id="MobiDB-lite"/>
    </source>
</evidence>
<dbReference type="OMA" id="ICFFETS"/>
<dbReference type="Pfam" id="PF08711">
    <property type="entry name" value="Med26"/>
    <property type="match status" value="1"/>
</dbReference>
<dbReference type="OrthoDB" id="44867at2759"/>
<dbReference type="SUPFAM" id="SSF47676">
    <property type="entry name" value="Conserved domain common to transcription factors TFIIS, elongin A, CRSP70"/>
    <property type="match status" value="1"/>
</dbReference>
<keyword evidence="10" id="KW-0648">Protein biosynthesis</keyword>
<evidence type="ECO:0000256" key="2">
    <source>
        <dbReference type="ARBA" id="ARBA00022771"/>
    </source>
</evidence>
<reference evidence="10 11" key="1">
    <citation type="journal article" date="2015" name="PLoS Pathog.">
        <title>Leptomonas seymouri: Adaptations to the Dixenous Life Cycle Analyzed by Genome Sequencing, Transcriptome Profiling and Co-infection with Leishmania donovani.</title>
        <authorList>
            <person name="Kraeva N."/>
            <person name="Butenko A."/>
            <person name="Hlavacova J."/>
            <person name="Kostygov A."/>
            <person name="Myskova J."/>
            <person name="Grybchuk D."/>
            <person name="Lestinova T."/>
            <person name="Votypka J."/>
            <person name="Volf P."/>
            <person name="Opperdoes F."/>
            <person name="Flegontov P."/>
            <person name="Lukes J."/>
            <person name="Yurchenko V."/>
        </authorList>
    </citation>
    <scope>NUCLEOTIDE SEQUENCE [LARGE SCALE GENOMIC DNA]</scope>
    <source>
        <strain evidence="10 11">ATCC 30220</strain>
    </source>
</reference>
<dbReference type="PANTHER" id="PTHR11239">
    <property type="entry name" value="DNA-DIRECTED RNA POLYMERASE"/>
    <property type="match status" value="1"/>
</dbReference>
<dbReference type="PROSITE" id="PS51133">
    <property type="entry name" value="ZF_TFIIS_2"/>
    <property type="match status" value="1"/>
</dbReference>
<keyword evidence="2 4" id="KW-0863">Zinc-finger</keyword>
<dbReference type="VEuPathDB" id="TriTrypDB:Lsey_0092_0030"/>
<evidence type="ECO:0000256" key="1">
    <source>
        <dbReference type="ARBA" id="ARBA00022723"/>
    </source>
</evidence>
<dbReference type="GO" id="GO:0003899">
    <property type="term" value="F:DNA-directed RNA polymerase activity"/>
    <property type="evidence" value="ECO:0007669"/>
    <property type="project" value="InterPro"/>
</dbReference>
<dbReference type="CDD" id="cd13749">
    <property type="entry name" value="Zn-ribbon_TFIIS"/>
    <property type="match status" value="1"/>
</dbReference>
<evidence type="ECO:0000256" key="4">
    <source>
        <dbReference type="PROSITE-ProRule" id="PRU00472"/>
    </source>
</evidence>
<dbReference type="Gene3D" id="1.20.930.10">
    <property type="entry name" value="Conserved domain common to transcription factors TFIIS, elongin A, CRSP70"/>
    <property type="match status" value="1"/>
</dbReference>
<sequence>MASYVPGDRVWVYIEGDGWWPARVLSDEEVGARTPGQDIAVQFYGGIETPASLYELNSHSEAAHICFFETSSEKAVTSNPELEASIRHASEDAGANPLKSAIAMSASAVTTSAGGAVGGAAGAHGGSSSAIPTAAVTRAATKRMREIGDVDTAGPSGGGVAASTMSDAGFRHLRTYDLHRLSEKISDAVAERSLTKARAALCQLDGVDVYLTELEETKIGIAVGSVLNQPALKPLWPLARAVVSFWARHLPAETLAAIRTVKQQDASAADRSGMGAGSPNEPSSPVGTQSPLRKTPAPGSPGVAGGSAFDTVGSPSTANEGAPQQPKGSSFLRNVRQRLDNPDNSVRYDDAVVEEVARRIAAEITDLDDRQLLLVRLGEPDMEFLRIKLLSGEWTPKKYLEQPNELFLTEKQKTEEAQRVVKKMKAVEAAANAGLNVTQLFKCERCGKRECTFYELQVRGADEPTTKYITCLNCKNAWSQE</sequence>
<dbReference type="GO" id="GO:0003746">
    <property type="term" value="F:translation elongation factor activity"/>
    <property type="evidence" value="ECO:0007669"/>
    <property type="project" value="UniProtKB-KW"/>
</dbReference>
<dbReference type="Gene3D" id="2.30.30.140">
    <property type="match status" value="1"/>
</dbReference>
<dbReference type="GO" id="GO:0006386">
    <property type="term" value="P:termination of RNA polymerase III transcription"/>
    <property type="evidence" value="ECO:0007669"/>
    <property type="project" value="TreeGrafter"/>
</dbReference>
<dbReference type="SMART" id="SM00293">
    <property type="entry name" value="PWWP"/>
    <property type="match status" value="1"/>
</dbReference>
<evidence type="ECO:0000256" key="5">
    <source>
        <dbReference type="PROSITE-ProRule" id="PRU00649"/>
    </source>
</evidence>
<dbReference type="FunFam" id="2.20.25.10:FF:000052">
    <property type="entry name" value="Transcription elongation factor-like protein"/>
    <property type="match status" value="1"/>
</dbReference>
<dbReference type="CDD" id="cd05162">
    <property type="entry name" value="PWWP"/>
    <property type="match status" value="1"/>
</dbReference>
<evidence type="ECO:0000313" key="11">
    <source>
        <dbReference type="Proteomes" id="UP000038009"/>
    </source>
</evidence>
<keyword evidence="3" id="KW-0862">Zinc</keyword>
<dbReference type="SUPFAM" id="SSF57783">
    <property type="entry name" value="Zinc beta-ribbon"/>
    <property type="match status" value="1"/>
</dbReference>
<dbReference type="InterPro" id="IPR017923">
    <property type="entry name" value="TFIIS_N"/>
</dbReference>
<feature type="region of interest" description="Disordered" evidence="6">
    <location>
        <begin position="266"/>
        <end position="331"/>
    </location>
</feature>
<keyword evidence="10" id="KW-0251">Elongation factor</keyword>
<dbReference type="Proteomes" id="UP000038009">
    <property type="component" value="Unassembled WGS sequence"/>
</dbReference>
<evidence type="ECO:0000313" key="10">
    <source>
        <dbReference type="EMBL" id="KPI87332.1"/>
    </source>
</evidence>
<dbReference type="PROSITE" id="PS50812">
    <property type="entry name" value="PWWP"/>
    <property type="match status" value="1"/>
</dbReference>
<dbReference type="PROSITE" id="PS51319">
    <property type="entry name" value="TFIIS_N"/>
    <property type="match status" value="1"/>
</dbReference>
<dbReference type="Gene3D" id="2.20.25.10">
    <property type="match status" value="1"/>
</dbReference>
<dbReference type="PANTHER" id="PTHR11239:SF12">
    <property type="entry name" value="DNA-DIRECTED RNA POLYMERASE III SUBUNIT RPC10"/>
    <property type="match status" value="1"/>
</dbReference>
<accession>A0A0N1HZC4</accession>
<evidence type="ECO:0000259" key="7">
    <source>
        <dbReference type="PROSITE" id="PS50812"/>
    </source>
</evidence>
<protein>
    <submittedName>
        <fullName evidence="10">Transcription elongation factor-like protein</fullName>
    </submittedName>
</protein>
<feature type="domain" description="TFIIS-type" evidence="8">
    <location>
        <begin position="439"/>
        <end position="479"/>
    </location>
</feature>
<feature type="compositionally biased region" description="Polar residues" evidence="6">
    <location>
        <begin position="280"/>
        <end position="292"/>
    </location>
</feature>
<dbReference type="GO" id="GO:0008270">
    <property type="term" value="F:zinc ion binding"/>
    <property type="evidence" value="ECO:0007669"/>
    <property type="project" value="UniProtKB-KW"/>
</dbReference>
<evidence type="ECO:0000259" key="9">
    <source>
        <dbReference type="PROSITE" id="PS51319"/>
    </source>
</evidence>
<dbReference type="SMART" id="SM00440">
    <property type="entry name" value="ZnF_C2C2"/>
    <property type="match status" value="1"/>
</dbReference>
<comment type="subcellular location">
    <subcellularLocation>
        <location evidence="5">Nucleus</location>
    </subcellularLocation>
</comment>
<keyword evidence="11" id="KW-1185">Reference proteome</keyword>
<dbReference type="AlphaFoldDB" id="A0A0N1HZC4"/>
<evidence type="ECO:0000256" key="3">
    <source>
        <dbReference type="ARBA" id="ARBA00022833"/>
    </source>
</evidence>
<gene>
    <name evidence="10" type="ORF">ABL78_3573</name>
</gene>
<keyword evidence="5" id="KW-0539">Nucleus</keyword>
<dbReference type="InterPro" id="IPR000313">
    <property type="entry name" value="PWWP_dom"/>
</dbReference>
<evidence type="ECO:0000259" key="8">
    <source>
        <dbReference type="PROSITE" id="PS51133"/>
    </source>
</evidence>